<evidence type="ECO:0000256" key="18">
    <source>
        <dbReference type="SAM" id="Phobius"/>
    </source>
</evidence>
<dbReference type="FunFam" id="1.10.287.70:FF:000010">
    <property type="entry name" value="Putative glutamate receptor ionotropic kainate 1"/>
    <property type="match status" value="1"/>
</dbReference>
<dbReference type="Gene3D" id="3.40.50.2300">
    <property type="match status" value="2"/>
</dbReference>
<keyword evidence="12" id="KW-1071">Ligand-gated ion channel</keyword>
<feature type="domain" description="Ionotropic glutamate receptor L-glutamate and glycine-binding" evidence="21">
    <location>
        <begin position="420"/>
        <end position="485"/>
    </location>
</feature>
<evidence type="ECO:0000256" key="16">
    <source>
        <dbReference type="PIRSR" id="PIRSR601508-3"/>
    </source>
</evidence>
<keyword evidence="4 18" id="KW-0812">Transmembrane</keyword>
<evidence type="ECO:0000256" key="8">
    <source>
        <dbReference type="ARBA" id="ARBA00023136"/>
    </source>
</evidence>
<organism evidence="22 23">
    <name type="scientific">Polyplax serrata</name>
    <name type="common">Common mouse louse</name>
    <dbReference type="NCBI Taxonomy" id="468196"/>
    <lineage>
        <taxon>Eukaryota</taxon>
        <taxon>Metazoa</taxon>
        <taxon>Ecdysozoa</taxon>
        <taxon>Arthropoda</taxon>
        <taxon>Hexapoda</taxon>
        <taxon>Insecta</taxon>
        <taxon>Pterygota</taxon>
        <taxon>Neoptera</taxon>
        <taxon>Paraneoptera</taxon>
        <taxon>Psocodea</taxon>
        <taxon>Troctomorpha</taxon>
        <taxon>Phthiraptera</taxon>
        <taxon>Anoplura</taxon>
        <taxon>Polyplacidae</taxon>
        <taxon>Polyplax</taxon>
    </lineage>
</organism>
<dbReference type="Pfam" id="PF10613">
    <property type="entry name" value="Lig_chan-Glu_bd"/>
    <property type="match status" value="1"/>
</dbReference>
<evidence type="ECO:0000256" key="4">
    <source>
        <dbReference type="ARBA" id="ARBA00022692"/>
    </source>
</evidence>
<evidence type="ECO:0000313" key="22">
    <source>
        <dbReference type="EMBL" id="KAK6631713.1"/>
    </source>
</evidence>
<feature type="binding site" evidence="15">
    <location>
        <position position="668"/>
    </location>
    <ligand>
        <name>L-glutamate</name>
        <dbReference type="ChEBI" id="CHEBI:29985"/>
    </ligand>
</feature>
<feature type="disulfide bond" evidence="16">
    <location>
        <begin position="727"/>
        <end position="785"/>
    </location>
</feature>
<evidence type="ECO:0000256" key="3">
    <source>
        <dbReference type="ARBA" id="ARBA00022475"/>
    </source>
</evidence>
<feature type="domain" description="Ionotropic glutamate receptor C-terminal" evidence="20">
    <location>
        <begin position="410"/>
        <end position="778"/>
    </location>
</feature>
<keyword evidence="19" id="KW-0732">Signal</keyword>
<proteinExistence type="inferred from homology"/>
<feature type="binding site" evidence="15">
    <location>
        <position position="715"/>
    </location>
    <ligand>
        <name>L-glutamate</name>
        <dbReference type="ChEBI" id="CHEBI:29985"/>
    </ligand>
</feature>
<dbReference type="GO" id="GO:0045211">
    <property type="term" value="C:postsynaptic membrane"/>
    <property type="evidence" value="ECO:0007669"/>
    <property type="project" value="UniProtKB-SubCell"/>
</dbReference>
<keyword evidence="16" id="KW-1015">Disulfide bond</keyword>
<feature type="chain" id="PRO_5042813980" evidence="19">
    <location>
        <begin position="18"/>
        <end position="894"/>
    </location>
</feature>
<evidence type="ECO:0000256" key="14">
    <source>
        <dbReference type="ARBA" id="ARBA00034104"/>
    </source>
</evidence>
<feature type="binding site" evidence="15">
    <location>
        <position position="501"/>
    </location>
    <ligand>
        <name>L-glutamate</name>
        <dbReference type="ChEBI" id="CHEBI:29985"/>
    </ligand>
</feature>
<evidence type="ECO:0000256" key="10">
    <source>
        <dbReference type="ARBA" id="ARBA00023180"/>
    </source>
</evidence>
<feature type="transmembrane region" description="Helical" evidence="18">
    <location>
        <begin position="805"/>
        <end position="826"/>
    </location>
</feature>
<keyword evidence="10" id="KW-0325">Glycoprotein</keyword>
<keyword evidence="7" id="KW-0406">Ion transport</keyword>
<keyword evidence="9" id="KW-0675">Receptor</keyword>
<evidence type="ECO:0000256" key="9">
    <source>
        <dbReference type="ARBA" id="ARBA00023170"/>
    </source>
</evidence>
<dbReference type="InterPro" id="IPR019594">
    <property type="entry name" value="Glu/Gly-bd"/>
</dbReference>
<keyword evidence="8 18" id="KW-0472">Membrane</keyword>
<dbReference type="Proteomes" id="UP001372834">
    <property type="component" value="Unassembled WGS sequence"/>
</dbReference>
<evidence type="ECO:0000256" key="6">
    <source>
        <dbReference type="ARBA" id="ARBA00023018"/>
    </source>
</evidence>
<keyword evidence="13" id="KW-0407">Ion channel</keyword>
<dbReference type="InterPro" id="IPR028082">
    <property type="entry name" value="Peripla_BP_I"/>
</dbReference>
<keyword evidence="2" id="KW-0813">Transport</keyword>
<evidence type="ECO:0000259" key="20">
    <source>
        <dbReference type="SMART" id="SM00079"/>
    </source>
</evidence>
<protein>
    <submittedName>
        <fullName evidence="22">Uncharacterized protein</fullName>
    </submittedName>
</protein>
<comment type="subcellular location">
    <subcellularLocation>
        <location evidence="14">Postsynaptic cell membrane</location>
        <topology evidence="14">Multi-pass membrane protein</topology>
    </subcellularLocation>
</comment>
<gene>
    <name evidence="22" type="ORF">RUM43_013777</name>
</gene>
<comment type="caution">
    <text evidence="22">The sequence shown here is derived from an EMBL/GenBank/DDBJ whole genome shotgun (WGS) entry which is preliminary data.</text>
</comment>
<dbReference type="InterPro" id="IPR015683">
    <property type="entry name" value="Ionotropic_Glu_rcpt"/>
</dbReference>
<dbReference type="InterPro" id="IPR001828">
    <property type="entry name" value="ANF_lig-bd_rcpt"/>
</dbReference>
<dbReference type="AlphaFoldDB" id="A0AAN8PGX5"/>
<evidence type="ECO:0000256" key="13">
    <source>
        <dbReference type="ARBA" id="ARBA00023303"/>
    </source>
</evidence>
<keyword evidence="3" id="KW-1003">Cell membrane</keyword>
<feature type="transmembrane region" description="Helical" evidence="18">
    <location>
        <begin position="617"/>
        <end position="639"/>
    </location>
</feature>
<keyword evidence="6" id="KW-0770">Synapse</keyword>
<evidence type="ECO:0000256" key="12">
    <source>
        <dbReference type="ARBA" id="ARBA00023286"/>
    </source>
</evidence>
<evidence type="ECO:0000256" key="2">
    <source>
        <dbReference type="ARBA" id="ARBA00022448"/>
    </source>
</evidence>
<dbReference type="PANTHER" id="PTHR18966">
    <property type="entry name" value="IONOTROPIC GLUTAMATE RECEPTOR"/>
    <property type="match status" value="1"/>
</dbReference>
<evidence type="ECO:0000256" key="5">
    <source>
        <dbReference type="ARBA" id="ARBA00022989"/>
    </source>
</evidence>
<feature type="region of interest" description="Disordered" evidence="17">
    <location>
        <begin position="862"/>
        <end position="894"/>
    </location>
</feature>
<evidence type="ECO:0000256" key="1">
    <source>
        <dbReference type="ARBA" id="ARBA00008685"/>
    </source>
</evidence>
<dbReference type="SUPFAM" id="SSF53822">
    <property type="entry name" value="Periplasmic binding protein-like I"/>
    <property type="match status" value="1"/>
</dbReference>
<keyword evidence="11" id="KW-0628">Postsynaptic cell membrane</keyword>
<feature type="transmembrane region" description="Helical" evidence="18">
    <location>
        <begin position="541"/>
        <end position="560"/>
    </location>
</feature>
<reference evidence="22 23" key="1">
    <citation type="submission" date="2023-10" db="EMBL/GenBank/DDBJ databases">
        <title>Genomes of two closely related lineages of the louse Polyplax serrata with different host specificities.</title>
        <authorList>
            <person name="Martinu J."/>
            <person name="Tarabai H."/>
            <person name="Stefka J."/>
            <person name="Hypsa V."/>
        </authorList>
    </citation>
    <scope>NUCLEOTIDE SEQUENCE [LARGE SCALE GENOMIC DNA]</scope>
    <source>
        <strain evidence="22">HR10_N</strain>
    </source>
</reference>
<accession>A0AAN8PGX5</accession>
<dbReference type="FunFam" id="3.40.190.10:FF:000147">
    <property type="entry name" value="Uncharacterized protein, isoform C"/>
    <property type="match status" value="1"/>
</dbReference>
<evidence type="ECO:0000259" key="21">
    <source>
        <dbReference type="SMART" id="SM00918"/>
    </source>
</evidence>
<dbReference type="FunFam" id="3.40.190.10:FF:000061">
    <property type="entry name" value="Glutamate receptor, ionotropic kainate"/>
    <property type="match status" value="1"/>
</dbReference>
<dbReference type="Gene3D" id="3.40.190.10">
    <property type="entry name" value="Periplasmic binding protein-like II"/>
    <property type="match status" value="3"/>
</dbReference>
<evidence type="ECO:0000256" key="7">
    <source>
        <dbReference type="ARBA" id="ARBA00023065"/>
    </source>
</evidence>
<dbReference type="InterPro" id="IPR001320">
    <property type="entry name" value="Iontro_rcpt_C"/>
</dbReference>
<keyword evidence="5 18" id="KW-1133">Transmembrane helix</keyword>
<dbReference type="GO" id="GO:0015276">
    <property type="term" value="F:ligand-gated monoatomic ion channel activity"/>
    <property type="evidence" value="ECO:0007669"/>
    <property type="project" value="InterPro"/>
</dbReference>
<dbReference type="Pfam" id="PF01094">
    <property type="entry name" value="ANF_receptor"/>
    <property type="match status" value="1"/>
</dbReference>
<dbReference type="InterPro" id="IPR001508">
    <property type="entry name" value="Iono_Glu_rcpt_met"/>
</dbReference>
<feature type="binding site" evidence="15">
    <location>
        <position position="667"/>
    </location>
    <ligand>
        <name>L-glutamate</name>
        <dbReference type="ChEBI" id="CHEBI:29985"/>
    </ligand>
</feature>
<sequence length="894" mass="100491">MFSFPLLLLSLVTIADGSDRMIRLGGLFHIRDDLQELAFINAVEHSSRGVLSRRLVGQTRKVPEHNSFQVSQTVCDLMGTGVAGIFGPSSPESAIHVQSICDAKEIPHVEIKWNPYQKNKLRSLNIYPHPSSLSQALVDIVKAWKWKTFTIVYQSELELLQFDKVLKLSDSKEYMISVKQLGDGENYRDTLREVKNSGSNNIILDCPIDVLPEVLKQAQQVGLMVAEYSFIITNLDLHTIDLEFLQYGGTNITGFSMIDPHNPLVIETVKAWTGREAKNDRVLQVTPSTVRLDAALMNDAVWLFAKAARELHYAQNITMQPQDCNSRETWVFGSSINNYMKHTEIKGLTGLVKIHKEEGLRLDFTLHLSELTKDGLMKIGSWNTTQGLNLTRPHLTFTHVADEESLVNKTFVVIIAMSPPYSMLKEDSRQLSGNNRFEGFGVDLIQELSMMLGFNYTFIVQHDNDNGSLNKKTKKWSGMMKEIMEGRADLAITDLTITHDREGAVDFTMPFMTLGITILYKKPTAQPPSLFSFLSPFSNEVWVYMVAAYVGVSVTLFVMARISPYEWNNPYPCIEDPEELENQFSLKNSLWFTIGSLMQQGSDVAPIAVSTRMVAGIWWFFTLIMVSSYTANLAAFLTIESTSSPFRNVEDLANQKVIQYGAKKGGSTASFFQDSNYATYKKMWKYMQSNPDVFTSSNYEGLQRVLNENYAYLMESTSIEYLAERNCDITQIGGLLDSKGYGIAMRKNSTYRNALSTAVLQLQETGRLAQMKRKWWKEKRGGGACEDDEGGGEASELDLDNVGGVFVVLVCGVVMACVVTVCEVVWNISMIAKKEKVSFTSELVQEIKFAVKCHGSKKPVRKRESTADEVSEQLSTDNGNFDWFEGEAKKSSLH</sequence>
<evidence type="ECO:0000256" key="19">
    <source>
        <dbReference type="SAM" id="SignalP"/>
    </source>
</evidence>
<feature type="signal peptide" evidence="19">
    <location>
        <begin position="1"/>
        <end position="17"/>
    </location>
</feature>
<evidence type="ECO:0000256" key="17">
    <source>
        <dbReference type="SAM" id="MobiDB-lite"/>
    </source>
</evidence>
<dbReference type="CDD" id="cd06382">
    <property type="entry name" value="PBP1_iGluR_Kainate"/>
    <property type="match status" value="1"/>
</dbReference>
<dbReference type="GO" id="GO:0038023">
    <property type="term" value="F:signaling receptor activity"/>
    <property type="evidence" value="ECO:0007669"/>
    <property type="project" value="InterPro"/>
</dbReference>
<evidence type="ECO:0000256" key="11">
    <source>
        <dbReference type="ARBA" id="ARBA00023257"/>
    </source>
</evidence>
<evidence type="ECO:0000313" key="23">
    <source>
        <dbReference type="Proteomes" id="UP001372834"/>
    </source>
</evidence>
<name>A0AAN8PGX5_POLSC</name>
<comment type="similarity">
    <text evidence="1">Belongs to the glutamate-gated ion channel (TC 1.A.10.1) family.</text>
</comment>
<dbReference type="SMART" id="SM00079">
    <property type="entry name" value="PBPe"/>
    <property type="match status" value="1"/>
</dbReference>
<dbReference type="EMBL" id="JAWJWE010000008">
    <property type="protein sequence ID" value="KAK6631713.1"/>
    <property type="molecule type" value="Genomic_DNA"/>
</dbReference>
<dbReference type="SUPFAM" id="SSF53850">
    <property type="entry name" value="Periplasmic binding protein-like II"/>
    <property type="match status" value="1"/>
</dbReference>
<evidence type="ECO:0000256" key="15">
    <source>
        <dbReference type="PIRSR" id="PIRSR601508-1"/>
    </source>
</evidence>
<dbReference type="PRINTS" id="PR00177">
    <property type="entry name" value="NMDARECEPTOR"/>
</dbReference>
<dbReference type="Pfam" id="PF00060">
    <property type="entry name" value="Lig_chan"/>
    <property type="match status" value="1"/>
</dbReference>
<dbReference type="SMART" id="SM00918">
    <property type="entry name" value="Lig_chan-Glu_bd"/>
    <property type="match status" value="1"/>
</dbReference>
<feature type="binding site" evidence="15">
    <location>
        <position position="496"/>
    </location>
    <ligand>
        <name>L-glutamate</name>
        <dbReference type="ChEBI" id="CHEBI:29985"/>
    </ligand>
</feature>